<dbReference type="OrthoDB" id="10297242at2759"/>
<protein>
    <submittedName>
        <fullName evidence="1">Uncharacterized protein</fullName>
    </submittedName>
</protein>
<dbReference type="EMBL" id="CAJNOO010001097">
    <property type="protein sequence ID" value="CAF1095464.1"/>
    <property type="molecule type" value="Genomic_DNA"/>
</dbReference>
<name>A0A814NQB2_9BILA</name>
<gene>
    <name evidence="1" type="ORF">RFH988_LOCUS19030</name>
</gene>
<accession>A0A814NQB2</accession>
<evidence type="ECO:0000313" key="2">
    <source>
        <dbReference type="Proteomes" id="UP000663882"/>
    </source>
</evidence>
<reference evidence="1" key="1">
    <citation type="submission" date="2021-02" db="EMBL/GenBank/DDBJ databases">
        <authorList>
            <person name="Nowell W R."/>
        </authorList>
    </citation>
    <scope>NUCLEOTIDE SEQUENCE</scope>
</reference>
<dbReference type="Proteomes" id="UP000663882">
    <property type="component" value="Unassembled WGS sequence"/>
</dbReference>
<sequence length="429" mass="51115">MHKIAATQRFPRSMSHHFSQVSENHFIASTDQSYFVRRYQFQIFSLTLYMKEGALRRNAFGVRNINTYIFGKICNMFKNLKYFNFKSSSDYEQLTFTRLSSIEFSSNLLELHVTLDSITDCLYLLDHLNQLHTMIVVITSYPYSSSSDKPNAILPNLKYFSLTQKSQLLYYYNILIPLLRRMLNLKELHLNFVYGCEPIIDGNDLKENIINYMSKLNKFSFNIRSCLRLNNQLSQLTNADIQDTFRNFKNNRIVSYVDYFQKANLFHYHIYSYPYKWTFYDNITNNFPGGLYRCVREISLSDEHPFKHEFFCRITQSFPYLEKLRLHNYEAQENDNLQSLIVVYPYLTELDLISSHETYIDEFLNHCKTCFLKNIHLTVDYNTLKRATNDFTKEETQFNRSKIILLRFLNNDVISVPILKRYFPSAQID</sequence>
<evidence type="ECO:0000313" key="1">
    <source>
        <dbReference type="EMBL" id="CAF1095464.1"/>
    </source>
</evidence>
<proteinExistence type="predicted"/>
<comment type="caution">
    <text evidence="1">The sequence shown here is derived from an EMBL/GenBank/DDBJ whole genome shotgun (WGS) entry which is preliminary data.</text>
</comment>
<organism evidence="1 2">
    <name type="scientific">Rotaria sordida</name>
    <dbReference type="NCBI Taxonomy" id="392033"/>
    <lineage>
        <taxon>Eukaryota</taxon>
        <taxon>Metazoa</taxon>
        <taxon>Spiralia</taxon>
        <taxon>Gnathifera</taxon>
        <taxon>Rotifera</taxon>
        <taxon>Eurotatoria</taxon>
        <taxon>Bdelloidea</taxon>
        <taxon>Philodinida</taxon>
        <taxon>Philodinidae</taxon>
        <taxon>Rotaria</taxon>
    </lineage>
</organism>
<dbReference type="AlphaFoldDB" id="A0A814NQB2"/>